<dbReference type="AlphaFoldDB" id="A0A1I3ILG4"/>
<name>A0A1I3ILG4_9RHOB</name>
<reference evidence="1 2" key="1">
    <citation type="submission" date="2016-10" db="EMBL/GenBank/DDBJ databases">
        <authorList>
            <person name="de Groot N.N."/>
        </authorList>
    </citation>
    <scope>NUCLEOTIDE SEQUENCE [LARGE SCALE GENOMIC DNA]</scope>
    <source>
        <strain evidence="1 2">CGMCC 1.11030</strain>
    </source>
</reference>
<dbReference type="EMBL" id="FOQH01000007">
    <property type="protein sequence ID" value="SFI48776.1"/>
    <property type="molecule type" value="Genomic_DNA"/>
</dbReference>
<dbReference type="Pfam" id="PF14907">
    <property type="entry name" value="NTP_transf_5"/>
    <property type="match status" value="1"/>
</dbReference>
<accession>A0A1I3ILG4</accession>
<keyword evidence="2" id="KW-1185">Reference proteome</keyword>
<gene>
    <name evidence="1" type="ORF">SAMN05216258_107122</name>
</gene>
<proteinExistence type="predicted"/>
<dbReference type="InterPro" id="IPR039498">
    <property type="entry name" value="NTP_transf_5"/>
</dbReference>
<dbReference type="GO" id="GO:0016740">
    <property type="term" value="F:transferase activity"/>
    <property type="evidence" value="ECO:0007669"/>
    <property type="project" value="UniProtKB-KW"/>
</dbReference>
<evidence type="ECO:0000313" key="2">
    <source>
        <dbReference type="Proteomes" id="UP000199377"/>
    </source>
</evidence>
<dbReference type="RefSeq" id="WP_092861093.1">
    <property type="nucleotide sequence ID" value="NZ_FOQH01000007.1"/>
</dbReference>
<organism evidence="1 2">
    <name type="scientific">Albimonas pacifica</name>
    <dbReference type="NCBI Taxonomy" id="1114924"/>
    <lineage>
        <taxon>Bacteria</taxon>
        <taxon>Pseudomonadati</taxon>
        <taxon>Pseudomonadota</taxon>
        <taxon>Alphaproteobacteria</taxon>
        <taxon>Rhodobacterales</taxon>
        <taxon>Paracoccaceae</taxon>
        <taxon>Albimonas</taxon>
    </lineage>
</organism>
<evidence type="ECO:0000313" key="1">
    <source>
        <dbReference type="EMBL" id="SFI48776.1"/>
    </source>
</evidence>
<dbReference type="OrthoDB" id="7855384at2"/>
<protein>
    <submittedName>
        <fullName evidence="1">Uncharacterized nucleotidyltransferase</fullName>
    </submittedName>
</protein>
<dbReference type="Proteomes" id="UP000199377">
    <property type="component" value="Unassembled WGS sequence"/>
</dbReference>
<keyword evidence="1" id="KW-0808">Transferase</keyword>
<sequence length="357" mass="37871">MSAAEAASAPGPLVVAETLGLLRAWESGATPPAPRARTLDLAGFAAVQGVAWPVCQALSRALPAPVAGLLLRPAIEGREAAAARLAAQVRDLAGLLAAAGIEAVALKGAAAIAQAGGEPAPWREMLDLDLLVAPDDLPGAVDALRGAGYTGDAEAYVATDYHFPALYPPPGGAATVELHTRTGWSRGGPLREIRARSLATGVPGLRIPTAEDRLVHLVHHAQVADRRRQRRSLRLRDALDWRLLTRDGPEAAPGGPADVEAAAARFPSGRPRKAFQSFAALMARVWETPAPAGWEARHAAWVEEVLAALADPALAERWREADRRGQVWDTLTSLDTLEHLALGSLNPSRLRRFLRRI</sequence>
<dbReference type="STRING" id="1114924.SAMN05216258_107122"/>